<keyword evidence="2" id="KW-1185">Reference proteome</keyword>
<dbReference type="Proteomes" id="UP000054549">
    <property type="component" value="Unassembled WGS sequence"/>
</dbReference>
<dbReference type="HOGENOM" id="CLU_2426569_0_0_1"/>
<dbReference type="EMBL" id="KN818306">
    <property type="protein sequence ID" value="KIL59977.1"/>
    <property type="molecule type" value="Genomic_DNA"/>
</dbReference>
<proteinExistence type="predicted"/>
<reference evidence="1 2" key="1">
    <citation type="submission" date="2014-04" db="EMBL/GenBank/DDBJ databases">
        <title>Evolutionary Origins and Diversification of the Mycorrhizal Mutualists.</title>
        <authorList>
            <consortium name="DOE Joint Genome Institute"/>
            <consortium name="Mycorrhizal Genomics Consortium"/>
            <person name="Kohler A."/>
            <person name="Kuo A."/>
            <person name="Nagy L.G."/>
            <person name="Floudas D."/>
            <person name="Copeland A."/>
            <person name="Barry K.W."/>
            <person name="Cichocki N."/>
            <person name="Veneault-Fourrey C."/>
            <person name="LaButti K."/>
            <person name="Lindquist E.A."/>
            <person name="Lipzen A."/>
            <person name="Lundell T."/>
            <person name="Morin E."/>
            <person name="Murat C."/>
            <person name="Riley R."/>
            <person name="Ohm R."/>
            <person name="Sun H."/>
            <person name="Tunlid A."/>
            <person name="Henrissat B."/>
            <person name="Grigoriev I.V."/>
            <person name="Hibbett D.S."/>
            <person name="Martin F."/>
        </authorList>
    </citation>
    <scope>NUCLEOTIDE SEQUENCE [LARGE SCALE GENOMIC DNA]</scope>
    <source>
        <strain evidence="1 2">Koide BX008</strain>
    </source>
</reference>
<name>A0A0C2WF20_AMAMK</name>
<evidence type="ECO:0000313" key="1">
    <source>
        <dbReference type="EMBL" id="KIL59977.1"/>
    </source>
</evidence>
<organism evidence="1 2">
    <name type="scientific">Amanita muscaria (strain Koide BX008)</name>
    <dbReference type="NCBI Taxonomy" id="946122"/>
    <lineage>
        <taxon>Eukaryota</taxon>
        <taxon>Fungi</taxon>
        <taxon>Dikarya</taxon>
        <taxon>Basidiomycota</taxon>
        <taxon>Agaricomycotina</taxon>
        <taxon>Agaricomycetes</taxon>
        <taxon>Agaricomycetidae</taxon>
        <taxon>Agaricales</taxon>
        <taxon>Pluteineae</taxon>
        <taxon>Amanitaceae</taxon>
        <taxon>Amanita</taxon>
    </lineage>
</organism>
<gene>
    <name evidence="1" type="ORF">M378DRAFT_959242</name>
</gene>
<sequence>MLPFPCPQIVGHPVKAFRDNQDRTGKLAVVSILFRPVCRSPRQEAVNHSFIQKYGLLRKGFSVIAWPSNYKETSSDPSPVIALKSTQGARC</sequence>
<protein>
    <submittedName>
        <fullName evidence="1">Uncharacterized protein</fullName>
    </submittedName>
</protein>
<dbReference type="InParanoid" id="A0A0C2WF20"/>
<dbReference type="AlphaFoldDB" id="A0A0C2WF20"/>
<evidence type="ECO:0000313" key="2">
    <source>
        <dbReference type="Proteomes" id="UP000054549"/>
    </source>
</evidence>
<accession>A0A0C2WF20</accession>